<evidence type="ECO:0000256" key="4">
    <source>
        <dbReference type="SAM" id="MobiDB-lite"/>
    </source>
</evidence>
<keyword evidence="1" id="KW-0805">Transcription regulation</keyword>
<feature type="compositionally biased region" description="Low complexity" evidence="4">
    <location>
        <begin position="195"/>
        <end position="208"/>
    </location>
</feature>
<evidence type="ECO:0000259" key="5">
    <source>
        <dbReference type="PROSITE" id="PS51294"/>
    </source>
</evidence>
<proteinExistence type="predicted"/>
<feature type="compositionally biased region" description="Low complexity" evidence="4">
    <location>
        <begin position="227"/>
        <end position="242"/>
    </location>
</feature>
<dbReference type="OrthoDB" id="551907at2759"/>
<accession>E1Z9J4</accession>
<protein>
    <recommendedName>
        <fullName evidence="5">HTH myb-type domain-containing protein</fullName>
    </recommendedName>
</protein>
<evidence type="ECO:0000313" key="6">
    <source>
        <dbReference type="EMBL" id="EFN57529.1"/>
    </source>
</evidence>
<dbReference type="SUPFAM" id="SSF46689">
    <property type="entry name" value="Homeodomain-like"/>
    <property type="match status" value="1"/>
</dbReference>
<dbReference type="InterPro" id="IPR001005">
    <property type="entry name" value="SANT/Myb"/>
</dbReference>
<organism evidence="7">
    <name type="scientific">Chlorella variabilis</name>
    <name type="common">Green alga</name>
    <dbReference type="NCBI Taxonomy" id="554065"/>
    <lineage>
        <taxon>Eukaryota</taxon>
        <taxon>Viridiplantae</taxon>
        <taxon>Chlorophyta</taxon>
        <taxon>core chlorophytes</taxon>
        <taxon>Trebouxiophyceae</taxon>
        <taxon>Chlorellales</taxon>
        <taxon>Chlorellaceae</taxon>
        <taxon>Chlorella clade</taxon>
        <taxon>Chlorella</taxon>
    </lineage>
</organism>
<dbReference type="Pfam" id="PF00249">
    <property type="entry name" value="Myb_DNA-binding"/>
    <property type="match status" value="1"/>
</dbReference>
<feature type="region of interest" description="Disordered" evidence="4">
    <location>
        <begin position="20"/>
        <end position="41"/>
    </location>
</feature>
<feature type="domain" description="HTH myb-type" evidence="5">
    <location>
        <begin position="111"/>
        <end position="171"/>
    </location>
</feature>
<dbReference type="GO" id="GO:0003677">
    <property type="term" value="F:DNA binding"/>
    <property type="evidence" value="ECO:0007669"/>
    <property type="project" value="InterPro"/>
</dbReference>
<dbReference type="PANTHER" id="PTHR31499">
    <property type="entry name" value="MYB FAMILY TRANSCRIPTION FACTOR PHL11"/>
    <property type="match status" value="1"/>
</dbReference>
<dbReference type="InParanoid" id="E1Z9J4"/>
<dbReference type="PROSITE" id="PS51294">
    <property type="entry name" value="HTH_MYB"/>
    <property type="match status" value="1"/>
</dbReference>
<dbReference type="PANTHER" id="PTHR31499:SF11">
    <property type="entry name" value="MYB FAMILY TRANSCRIPTION FACTOR PHL8"/>
    <property type="match status" value="1"/>
</dbReference>
<evidence type="ECO:0000256" key="1">
    <source>
        <dbReference type="ARBA" id="ARBA00023015"/>
    </source>
</evidence>
<name>E1Z9J4_CHLVA</name>
<keyword evidence="7" id="KW-1185">Reference proteome</keyword>
<dbReference type="EMBL" id="GL433839">
    <property type="protein sequence ID" value="EFN57529.1"/>
    <property type="molecule type" value="Genomic_DNA"/>
</dbReference>
<dbReference type="GO" id="GO:0003700">
    <property type="term" value="F:DNA-binding transcription factor activity"/>
    <property type="evidence" value="ECO:0007669"/>
    <property type="project" value="InterPro"/>
</dbReference>
<dbReference type="KEGG" id="cvr:CHLNCDRAFT_143134"/>
<evidence type="ECO:0000313" key="7">
    <source>
        <dbReference type="Proteomes" id="UP000008141"/>
    </source>
</evidence>
<evidence type="ECO:0000256" key="2">
    <source>
        <dbReference type="ARBA" id="ARBA00023163"/>
    </source>
</evidence>
<dbReference type="InterPro" id="IPR046955">
    <property type="entry name" value="PHR1-like"/>
</dbReference>
<feature type="region of interest" description="Disordered" evidence="4">
    <location>
        <begin position="163"/>
        <end position="258"/>
    </location>
</feature>
<dbReference type="InterPro" id="IPR017930">
    <property type="entry name" value="Myb_dom"/>
</dbReference>
<dbReference type="InterPro" id="IPR009057">
    <property type="entry name" value="Homeodomain-like_sf"/>
</dbReference>
<dbReference type="AlphaFoldDB" id="E1Z9J4"/>
<dbReference type="Proteomes" id="UP000008141">
    <property type="component" value="Unassembled WGS sequence"/>
</dbReference>
<dbReference type="Gene3D" id="1.10.10.60">
    <property type="entry name" value="Homeodomain-like"/>
    <property type="match status" value="1"/>
</dbReference>
<dbReference type="RefSeq" id="XP_005849631.1">
    <property type="nucleotide sequence ID" value="XM_005849569.1"/>
</dbReference>
<sequence length="513" mass="52146">MHMVAAGCGKAVAAKLTAADTPAGSGEGGKASSASTDDVELGVVERSEQPTIKLEVAAAEQQHLPAAADALSDYFNAAAAALPSSLPPAAPTTSSPLATDSEDGEALRVTIDSKERLRWSPQLHQRFCKAVAELGGSAVAKPKDIVTKMGVPGLTLAHVKSHLQKHRQQEGVTYVPHSTRNSPAATRRFHSQQHAAAAQPRGWPAAGRSGSSSDSEEPPAAKRARTASRGASPASGDASAGGQWAQQPRQPLGAVVGGDGGAAGMPMASSAAATASSADPFLHYLQALASVPAAQPQEAPPPLPVPLESAAEQDDGGLHRLHALAELASTQYDELMAERRALEGQAATLGALAERLAAPPHQAQWAAQAPGLHATVGPLLLRQAQVQEAVREHMRRGALLMEEVRAFQRAAQEQLAQQVQQGPGAMSMVAAAMAALRGAAEQRGGPAVGQPGVPPSLATQLLAVMAAAGVGAAPGVVPPAPQPAPNAAGAAAGLAQLQHLYQSAAMLAARQQA</sequence>
<dbReference type="NCBIfam" id="TIGR01557">
    <property type="entry name" value="myb_SHAQKYF"/>
    <property type="match status" value="1"/>
</dbReference>
<feature type="region of interest" description="Disordered" evidence="4">
    <location>
        <begin position="85"/>
        <end position="104"/>
    </location>
</feature>
<reference evidence="6 7" key="1">
    <citation type="journal article" date="2010" name="Plant Cell">
        <title>The Chlorella variabilis NC64A genome reveals adaptation to photosymbiosis, coevolution with viruses, and cryptic sex.</title>
        <authorList>
            <person name="Blanc G."/>
            <person name="Duncan G."/>
            <person name="Agarkova I."/>
            <person name="Borodovsky M."/>
            <person name="Gurnon J."/>
            <person name="Kuo A."/>
            <person name="Lindquist E."/>
            <person name="Lucas S."/>
            <person name="Pangilinan J."/>
            <person name="Polle J."/>
            <person name="Salamov A."/>
            <person name="Terry A."/>
            <person name="Yamada T."/>
            <person name="Dunigan D.D."/>
            <person name="Grigoriev I.V."/>
            <person name="Claverie J.M."/>
            <person name="Van Etten J.L."/>
        </authorList>
    </citation>
    <scope>NUCLEOTIDE SEQUENCE [LARGE SCALE GENOMIC DNA]</scope>
    <source>
        <strain evidence="6 7">NC64A</strain>
    </source>
</reference>
<evidence type="ECO:0000256" key="3">
    <source>
        <dbReference type="ARBA" id="ARBA00023242"/>
    </source>
</evidence>
<keyword evidence="3" id="KW-0539">Nucleus</keyword>
<dbReference type="InterPro" id="IPR006447">
    <property type="entry name" value="Myb_dom_plants"/>
</dbReference>
<keyword evidence="2" id="KW-0804">Transcription</keyword>
<dbReference type="STRING" id="554065.E1Z9J4"/>
<gene>
    <name evidence="6" type="ORF">CHLNCDRAFT_143134</name>
</gene>
<dbReference type="GeneID" id="17356867"/>